<evidence type="ECO:0000313" key="8">
    <source>
        <dbReference type="Proteomes" id="UP001174691"/>
    </source>
</evidence>
<protein>
    <recommendedName>
        <fullName evidence="6">LysM domain-containing protein</fullName>
    </recommendedName>
</protein>
<proteinExistence type="inferred from homology"/>
<feature type="signal peptide" evidence="5">
    <location>
        <begin position="1"/>
        <end position="25"/>
    </location>
</feature>
<evidence type="ECO:0000256" key="1">
    <source>
        <dbReference type="ARBA" id="ARBA00022669"/>
    </source>
</evidence>
<dbReference type="InterPro" id="IPR018392">
    <property type="entry name" value="LysM"/>
</dbReference>
<keyword evidence="5" id="KW-0732">Signal</keyword>
<dbReference type="Proteomes" id="UP001174691">
    <property type="component" value="Unassembled WGS sequence"/>
</dbReference>
<feature type="compositionally biased region" description="Basic and acidic residues" evidence="4">
    <location>
        <begin position="167"/>
        <end position="176"/>
    </location>
</feature>
<keyword evidence="8" id="KW-1185">Reference proteome</keyword>
<dbReference type="EMBL" id="JANBVN010000064">
    <property type="protein sequence ID" value="KAJ9151473.1"/>
    <property type="molecule type" value="Genomic_DNA"/>
</dbReference>
<dbReference type="SUPFAM" id="SSF54106">
    <property type="entry name" value="LysM domain"/>
    <property type="match status" value="1"/>
</dbReference>
<keyword evidence="2" id="KW-0843">Virulence</keyword>
<keyword evidence="1" id="KW-0147">Chitin-binding</keyword>
<feature type="region of interest" description="Disordered" evidence="4">
    <location>
        <begin position="159"/>
        <end position="178"/>
    </location>
</feature>
<dbReference type="PANTHER" id="PTHR34997">
    <property type="entry name" value="AM15"/>
    <property type="match status" value="1"/>
</dbReference>
<feature type="domain" description="LysM" evidence="6">
    <location>
        <begin position="260"/>
        <end position="307"/>
    </location>
</feature>
<organism evidence="7 8">
    <name type="scientific">Coniochaeta hoffmannii</name>
    <dbReference type="NCBI Taxonomy" id="91930"/>
    <lineage>
        <taxon>Eukaryota</taxon>
        <taxon>Fungi</taxon>
        <taxon>Dikarya</taxon>
        <taxon>Ascomycota</taxon>
        <taxon>Pezizomycotina</taxon>
        <taxon>Sordariomycetes</taxon>
        <taxon>Sordariomycetidae</taxon>
        <taxon>Coniochaetales</taxon>
        <taxon>Coniochaetaceae</taxon>
        <taxon>Coniochaeta</taxon>
    </lineage>
</organism>
<comment type="caution">
    <text evidence="7">The sequence shown here is derived from an EMBL/GenBank/DDBJ whole genome shotgun (WGS) entry which is preliminary data.</text>
</comment>
<dbReference type="Gene3D" id="3.10.350.10">
    <property type="entry name" value="LysM domain"/>
    <property type="match status" value="1"/>
</dbReference>
<sequence length="309" mass="33443">MMVPNFLRWTAPTVALCILASGIQAATPQACRCTTYKCVRDKELNGYHTDTVCIGLHARRTLWAAGRQSDVYRLGVWGLLLAGRLVRSKRRALRSGLRLRVRTVRHRAGSQLVSNLERNSYCERYSDKHDYADIRACPDGPDDDNYHGSVFDHIDVLLAGAPDPDDEHNSDTDNARDVNCCDNQDTSGNDNLDSHTSGCAVTVTVTAAGVATPPESISGASGASTTTSTIVPTVTETPTGSSASSAPSPTQPGATSGCKQWYRVTGGDTCDTIVEHVGGFTLDDFYMWNPSVGRDCRQLWLGYYVCVSV</sequence>
<dbReference type="PROSITE" id="PS51782">
    <property type="entry name" value="LYSM"/>
    <property type="match status" value="1"/>
</dbReference>
<gene>
    <name evidence="7" type="ORF">NKR19_g4899</name>
</gene>
<dbReference type="PANTHER" id="PTHR34997:SF1">
    <property type="entry name" value="PEPTIDOGLYCAN-BINDING LYSIN DOMAIN"/>
    <property type="match status" value="1"/>
</dbReference>
<dbReference type="AlphaFoldDB" id="A0AA38VXC9"/>
<dbReference type="InterPro" id="IPR036779">
    <property type="entry name" value="LysM_dom_sf"/>
</dbReference>
<evidence type="ECO:0000256" key="3">
    <source>
        <dbReference type="ARBA" id="ARBA00044955"/>
    </source>
</evidence>
<dbReference type="CDD" id="cd00118">
    <property type="entry name" value="LysM"/>
    <property type="match status" value="1"/>
</dbReference>
<evidence type="ECO:0000256" key="5">
    <source>
        <dbReference type="SAM" id="SignalP"/>
    </source>
</evidence>
<name>A0AA38VXC9_9PEZI</name>
<evidence type="ECO:0000256" key="2">
    <source>
        <dbReference type="ARBA" id="ARBA00023026"/>
    </source>
</evidence>
<dbReference type="GO" id="GO:0008061">
    <property type="term" value="F:chitin binding"/>
    <property type="evidence" value="ECO:0007669"/>
    <property type="project" value="UniProtKB-KW"/>
</dbReference>
<evidence type="ECO:0000256" key="4">
    <source>
        <dbReference type="SAM" id="MobiDB-lite"/>
    </source>
</evidence>
<feature type="chain" id="PRO_5041361539" description="LysM domain-containing protein" evidence="5">
    <location>
        <begin position="26"/>
        <end position="309"/>
    </location>
</feature>
<feature type="compositionally biased region" description="Low complexity" evidence="4">
    <location>
        <begin position="232"/>
        <end position="256"/>
    </location>
</feature>
<evidence type="ECO:0000313" key="7">
    <source>
        <dbReference type="EMBL" id="KAJ9151473.1"/>
    </source>
</evidence>
<comment type="similarity">
    <text evidence="3">Belongs to the secreted LysM effector family.</text>
</comment>
<accession>A0AA38VXC9</accession>
<feature type="region of interest" description="Disordered" evidence="4">
    <location>
        <begin position="232"/>
        <end position="257"/>
    </location>
</feature>
<reference evidence="7" key="1">
    <citation type="submission" date="2022-07" db="EMBL/GenBank/DDBJ databases">
        <title>Fungi with potential for degradation of polypropylene.</title>
        <authorList>
            <person name="Gostincar C."/>
        </authorList>
    </citation>
    <scope>NUCLEOTIDE SEQUENCE</scope>
    <source>
        <strain evidence="7">EXF-13287</strain>
    </source>
</reference>
<evidence type="ECO:0000259" key="6">
    <source>
        <dbReference type="PROSITE" id="PS51782"/>
    </source>
</evidence>
<dbReference type="InterPro" id="IPR052210">
    <property type="entry name" value="LysM1-like"/>
</dbReference>